<evidence type="ECO:0008006" key="8">
    <source>
        <dbReference type="Google" id="ProtNLM"/>
    </source>
</evidence>
<keyword evidence="2" id="KW-0547">Nucleotide-binding</keyword>
<proteinExistence type="predicted"/>
<name>A0ABM8AW87_9BACT</name>
<keyword evidence="7" id="KW-1185">Reference proteome</keyword>
<feature type="domain" description="Type III secretion system flagellar brake protein YcgR PilZN" evidence="5">
    <location>
        <begin position="31"/>
        <end position="110"/>
    </location>
</feature>
<evidence type="ECO:0000313" key="6">
    <source>
        <dbReference type="EMBL" id="BDQ35762.1"/>
    </source>
</evidence>
<dbReference type="InterPro" id="IPR009926">
    <property type="entry name" value="T3SS_YcgR_PilZN"/>
</dbReference>
<evidence type="ECO:0000256" key="1">
    <source>
        <dbReference type="ARBA" id="ARBA00022636"/>
    </source>
</evidence>
<evidence type="ECO:0000259" key="5">
    <source>
        <dbReference type="Pfam" id="PF12945"/>
    </source>
</evidence>
<dbReference type="Pfam" id="PF07238">
    <property type="entry name" value="PilZ"/>
    <property type="match status" value="1"/>
</dbReference>
<keyword evidence="1" id="KW-0973">c-di-GMP</keyword>
<dbReference type="Gene3D" id="2.40.10.220">
    <property type="entry name" value="predicted glycosyltransferase like domains"/>
    <property type="match status" value="1"/>
</dbReference>
<dbReference type="Pfam" id="PF12945">
    <property type="entry name" value="PilZNR"/>
    <property type="match status" value="1"/>
</dbReference>
<evidence type="ECO:0000259" key="4">
    <source>
        <dbReference type="Pfam" id="PF07238"/>
    </source>
</evidence>
<dbReference type="Gene3D" id="2.30.110.10">
    <property type="entry name" value="Electron Transport, Fmn-binding Protein, Chain A"/>
    <property type="match status" value="1"/>
</dbReference>
<evidence type="ECO:0000256" key="3">
    <source>
        <dbReference type="ARBA" id="ARBA00023143"/>
    </source>
</evidence>
<organism evidence="6 7">
    <name type="scientific">Pseudodesulfovibrio nedwellii</name>
    <dbReference type="NCBI Taxonomy" id="2973072"/>
    <lineage>
        <taxon>Bacteria</taxon>
        <taxon>Pseudomonadati</taxon>
        <taxon>Thermodesulfobacteriota</taxon>
        <taxon>Desulfovibrionia</taxon>
        <taxon>Desulfovibrionales</taxon>
        <taxon>Desulfovibrionaceae</taxon>
    </lineage>
</organism>
<evidence type="ECO:0000256" key="2">
    <source>
        <dbReference type="ARBA" id="ARBA00022741"/>
    </source>
</evidence>
<dbReference type="SUPFAM" id="SSF141371">
    <property type="entry name" value="PilZ domain-like"/>
    <property type="match status" value="2"/>
</dbReference>
<sequence length="225" mass="25695">MSNSKTDGAKKDEEFKVNREHWADHSIYYGASVHVSKIFEEEKLSGRIVGLSEYNYLILEIPLVIGHRARYTPGSTVIVKFVNEGTVYGFYSEILQVHYDPAPIMYLKYPSEVESFEFRAYKRFAGRTPARMFNDEAHYYCLIDDISSGGCSLSVHQASLKDKEHISLDEKAQLVFSLSGLGEIELTCVVKSMSQEDDTLCYGVEFDTTGESFEQIRQYLEMLSR</sequence>
<dbReference type="Proteomes" id="UP001317742">
    <property type="component" value="Chromosome"/>
</dbReference>
<dbReference type="EMBL" id="AP026709">
    <property type="protein sequence ID" value="BDQ35762.1"/>
    <property type="molecule type" value="Genomic_DNA"/>
</dbReference>
<protein>
    <recommendedName>
        <fullName evidence="8">Flagellar brake protein</fullName>
    </recommendedName>
</protein>
<dbReference type="RefSeq" id="WP_281761695.1">
    <property type="nucleotide sequence ID" value="NZ_AP026709.1"/>
</dbReference>
<dbReference type="InterPro" id="IPR012349">
    <property type="entry name" value="Split_barrel_FMN-bd"/>
</dbReference>
<reference evidence="6 7" key="1">
    <citation type="submission" date="2022-08" db="EMBL/GenBank/DDBJ databases">
        <title>Genome Sequence of the sulphate-reducing bacterium, Pseudodesulfovibrio sp. SYK.</title>
        <authorList>
            <person name="Kondo R."/>
            <person name="Kataoka T."/>
        </authorList>
    </citation>
    <scope>NUCLEOTIDE SEQUENCE [LARGE SCALE GENOMIC DNA]</scope>
    <source>
        <strain evidence="6 7">SYK</strain>
    </source>
</reference>
<keyword evidence="3" id="KW-0975">Bacterial flagellum</keyword>
<accession>A0ABM8AW87</accession>
<evidence type="ECO:0000313" key="7">
    <source>
        <dbReference type="Proteomes" id="UP001317742"/>
    </source>
</evidence>
<feature type="domain" description="PilZ" evidence="4">
    <location>
        <begin position="119"/>
        <end position="221"/>
    </location>
</feature>
<dbReference type="InterPro" id="IPR009875">
    <property type="entry name" value="PilZ_domain"/>
</dbReference>
<gene>
    <name evidence="6" type="ORF">SYK_01220</name>
</gene>